<keyword evidence="6" id="KW-0539">Nucleus</keyword>
<keyword evidence="3" id="KW-0805">Transcription regulation</keyword>
<dbReference type="PANTHER" id="PTHR46910">
    <property type="entry name" value="TRANSCRIPTION FACTOR PDR1"/>
    <property type="match status" value="1"/>
</dbReference>
<comment type="subcellular location">
    <subcellularLocation>
        <location evidence="1">Nucleus</location>
    </subcellularLocation>
</comment>
<dbReference type="CDD" id="cd00067">
    <property type="entry name" value="GAL4"/>
    <property type="match status" value="1"/>
</dbReference>
<protein>
    <recommendedName>
        <fullName evidence="9">Zn(2)-C6 fungal-type domain-containing protein</fullName>
    </recommendedName>
</protein>
<dbReference type="InterPro" id="IPR001138">
    <property type="entry name" value="Zn2Cys6_DnaBD"/>
</dbReference>
<dbReference type="GO" id="GO:0000981">
    <property type="term" value="F:DNA-binding transcription factor activity, RNA polymerase II-specific"/>
    <property type="evidence" value="ECO:0007669"/>
    <property type="project" value="InterPro"/>
</dbReference>
<gene>
    <name evidence="10" type="ORF">PV08_04407</name>
</gene>
<evidence type="ECO:0000256" key="3">
    <source>
        <dbReference type="ARBA" id="ARBA00023015"/>
    </source>
</evidence>
<accession>A0A0D1YPS1</accession>
<keyword evidence="4" id="KW-0238">DNA-binding</keyword>
<sequence>MDSADMRRGAPKPPRVSHACTRCQVQKAKCSGAPRCQKCRQEGTLCTFSERRRARLDRALAENRKEIADLESQNRCLVQALRRVLRTSPDLLSKDHHRGLSDLMDEYDHDPPRSRSDSHSPTTYNDGAAPPPLTRSNYNCDYDYNSPLSLSLSPLQRAEESPVSSPDRNGHGVGGELGRWKGPRPLSLSLLRDESTDSTMSNDGMDEVTKARAAPMARYTTTTTTTTTTTPTTCALAGGRDLSAITSDGQRRADARHVRNVNVDGNVIVNADVDADVSVLPVTSIYYILD</sequence>
<evidence type="ECO:0000313" key="11">
    <source>
        <dbReference type="Proteomes" id="UP000053328"/>
    </source>
</evidence>
<evidence type="ECO:0000259" key="9">
    <source>
        <dbReference type="SMART" id="SM00066"/>
    </source>
</evidence>
<feature type="coiled-coil region" evidence="7">
    <location>
        <begin position="53"/>
        <end position="80"/>
    </location>
</feature>
<evidence type="ECO:0000256" key="1">
    <source>
        <dbReference type="ARBA" id="ARBA00004123"/>
    </source>
</evidence>
<evidence type="ECO:0000256" key="7">
    <source>
        <dbReference type="SAM" id="Coils"/>
    </source>
</evidence>
<dbReference type="Pfam" id="PF00172">
    <property type="entry name" value="Zn_clus"/>
    <property type="match status" value="1"/>
</dbReference>
<dbReference type="PANTHER" id="PTHR46910:SF3">
    <property type="entry name" value="HALOTOLERANCE PROTEIN 9-RELATED"/>
    <property type="match status" value="1"/>
</dbReference>
<dbReference type="HOGENOM" id="CLU_959881_0_0_1"/>
<dbReference type="SUPFAM" id="SSF57701">
    <property type="entry name" value="Zn2/Cys6 DNA-binding domain"/>
    <property type="match status" value="1"/>
</dbReference>
<feature type="domain" description="Zn(2)-C6 fungal-type" evidence="9">
    <location>
        <begin position="14"/>
        <end position="57"/>
    </location>
</feature>
<keyword evidence="7" id="KW-0175">Coiled coil</keyword>
<dbReference type="Gene3D" id="4.10.240.10">
    <property type="entry name" value="Zn(2)-C6 fungal-type DNA-binding domain"/>
    <property type="match status" value="1"/>
</dbReference>
<keyword evidence="5" id="KW-0804">Transcription</keyword>
<dbReference type="GO" id="GO:0005634">
    <property type="term" value="C:nucleus"/>
    <property type="evidence" value="ECO:0007669"/>
    <property type="project" value="UniProtKB-SubCell"/>
</dbReference>
<dbReference type="AlphaFoldDB" id="A0A0D1YPS1"/>
<evidence type="ECO:0000256" key="5">
    <source>
        <dbReference type="ARBA" id="ARBA00023163"/>
    </source>
</evidence>
<dbReference type="VEuPathDB" id="FungiDB:PV08_04407"/>
<evidence type="ECO:0000256" key="4">
    <source>
        <dbReference type="ARBA" id="ARBA00023125"/>
    </source>
</evidence>
<dbReference type="InterPro" id="IPR050987">
    <property type="entry name" value="AtrR-like"/>
</dbReference>
<evidence type="ECO:0000256" key="6">
    <source>
        <dbReference type="ARBA" id="ARBA00023242"/>
    </source>
</evidence>
<dbReference type="RefSeq" id="XP_016237432.1">
    <property type="nucleotide sequence ID" value="XM_016378755.1"/>
</dbReference>
<feature type="compositionally biased region" description="Basic and acidic residues" evidence="8">
    <location>
        <begin position="109"/>
        <end position="118"/>
    </location>
</feature>
<dbReference type="GeneID" id="27331490"/>
<proteinExistence type="predicted"/>
<organism evidence="10 11">
    <name type="scientific">Exophiala spinifera</name>
    <dbReference type="NCBI Taxonomy" id="91928"/>
    <lineage>
        <taxon>Eukaryota</taxon>
        <taxon>Fungi</taxon>
        <taxon>Dikarya</taxon>
        <taxon>Ascomycota</taxon>
        <taxon>Pezizomycotina</taxon>
        <taxon>Eurotiomycetes</taxon>
        <taxon>Chaetothyriomycetidae</taxon>
        <taxon>Chaetothyriales</taxon>
        <taxon>Herpotrichiellaceae</taxon>
        <taxon>Exophiala</taxon>
    </lineage>
</organism>
<keyword evidence="11" id="KW-1185">Reference proteome</keyword>
<dbReference type="OrthoDB" id="4151048at2759"/>
<dbReference type="EMBL" id="KN847494">
    <property type="protein sequence ID" value="KIW17216.1"/>
    <property type="molecule type" value="Genomic_DNA"/>
</dbReference>
<evidence type="ECO:0000256" key="2">
    <source>
        <dbReference type="ARBA" id="ARBA00022723"/>
    </source>
</evidence>
<feature type="region of interest" description="Disordered" evidence="8">
    <location>
        <begin position="102"/>
        <end position="140"/>
    </location>
</feature>
<dbReference type="InterPro" id="IPR036864">
    <property type="entry name" value="Zn2-C6_fun-type_DNA-bd_sf"/>
</dbReference>
<name>A0A0D1YPS1_9EURO</name>
<dbReference type="GO" id="GO:0003677">
    <property type="term" value="F:DNA binding"/>
    <property type="evidence" value="ECO:0007669"/>
    <property type="project" value="UniProtKB-KW"/>
</dbReference>
<evidence type="ECO:0000313" key="10">
    <source>
        <dbReference type="EMBL" id="KIW17216.1"/>
    </source>
</evidence>
<evidence type="ECO:0000256" key="8">
    <source>
        <dbReference type="SAM" id="MobiDB-lite"/>
    </source>
</evidence>
<feature type="region of interest" description="Disordered" evidence="8">
    <location>
        <begin position="154"/>
        <end position="185"/>
    </location>
</feature>
<dbReference type="GO" id="GO:0008270">
    <property type="term" value="F:zinc ion binding"/>
    <property type="evidence" value="ECO:0007669"/>
    <property type="project" value="InterPro"/>
</dbReference>
<keyword evidence="2" id="KW-0479">Metal-binding</keyword>
<reference evidence="10 11" key="1">
    <citation type="submission" date="2015-01" db="EMBL/GenBank/DDBJ databases">
        <title>The Genome Sequence of Exophiala spinifera CBS89968.</title>
        <authorList>
            <consortium name="The Broad Institute Genomics Platform"/>
            <person name="Cuomo C."/>
            <person name="de Hoog S."/>
            <person name="Gorbushina A."/>
            <person name="Stielow B."/>
            <person name="Teixiera M."/>
            <person name="Abouelleil A."/>
            <person name="Chapman S.B."/>
            <person name="Priest M."/>
            <person name="Young S.K."/>
            <person name="Wortman J."/>
            <person name="Nusbaum C."/>
            <person name="Birren B."/>
        </authorList>
    </citation>
    <scope>NUCLEOTIDE SEQUENCE [LARGE SCALE GENOMIC DNA]</scope>
    <source>
        <strain evidence="10 11">CBS 89968</strain>
    </source>
</reference>
<dbReference type="SMART" id="SM00066">
    <property type="entry name" value="GAL4"/>
    <property type="match status" value="1"/>
</dbReference>
<dbReference type="Proteomes" id="UP000053328">
    <property type="component" value="Unassembled WGS sequence"/>
</dbReference>